<dbReference type="Proteomes" id="UP000018339">
    <property type="component" value="Unassembled WGS sequence"/>
</dbReference>
<gene>
    <name evidence="2" type="ORF">T260_17315</name>
</gene>
<keyword evidence="3" id="KW-1185">Reference proteome</keyword>
<name>A0A7U9J865_GEOTM</name>
<reference evidence="2 3" key="1">
    <citation type="journal article" date="2014" name="Genome Announc.">
        <title>Draft Genome Sequence of Geobacillus thermopakistaniensis Strain MAS1.</title>
        <authorList>
            <person name="Siddiqui M.A."/>
            <person name="Rashid N."/>
            <person name="Ayyampalayam S."/>
            <person name="Whitman W.B."/>
        </authorList>
    </citation>
    <scope>NUCLEOTIDE SEQUENCE [LARGE SCALE GENOMIC DNA]</scope>
    <source>
        <strain evidence="2 3">MAS1</strain>
    </source>
</reference>
<protein>
    <submittedName>
        <fullName evidence="2">Uncharacterized protein</fullName>
    </submittedName>
</protein>
<keyword evidence="1" id="KW-0175">Coiled coil</keyword>
<accession>A0A7U9J865</accession>
<proteinExistence type="predicted"/>
<comment type="caution">
    <text evidence="2">The sequence shown here is derived from an EMBL/GenBank/DDBJ whole genome shotgun (WGS) entry which is preliminary data.</text>
</comment>
<feature type="non-terminal residue" evidence="2">
    <location>
        <position position="1"/>
    </location>
</feature>
<feature type="coiled-coil region" evidence="1">
    <location>
        <begin position="12"/>
        <end position="46"/>
    </location>
</feature>
<sequence length="48" mass="5819">FGKIFEYGRRKLKEVSERIEDLLQLKAEMEALLSDFEQRLREWEESDG</sequence>
<evidence type="ECO:0000256" key="1">
    <source>
        <dbReference type="SAM" id="Coils"/>
    </source>
</evidence>
<organism evidence="2 3">
    <name type="scientific">Geobacillus thermopakistaniensis (strain MAS1)</name>
    <dbReference type="NCBI Taxonomy" id="1408282"/>
    <lineage>
        <taxon>Bacteria</taxon>
        <taxon>Bacillati</taxon>
        <taxon>Bacillota</taxon>
        <taxon>Bacilli</taxon>
        <taxon>Bacillales</taxon>
        <taxon>Anoxybacillaceae</taxon>
        <taxon>Geobacillus</taxon>
    </lineage>
</organism>
<dbReference type="AlphaFoldDB" id="A0A7U9J865"/>
<evidence type="ECO:0000313" key="3">
    <source>
        <dbReference type="Proteomes" id="UP000018339"/>
    </source>
</evidence>
<evidence type="ECO:0000313" key="2">
    <source>
        <dbReference type="EMBL" id="ESU70764.1"/>
    </source>
</evidence>
<dbReference type="EMBL" id="AYSF01000099">
    <property type="protein sequence ID" value="ESU70764.1"/>
    <property type="molecule type" value="Genomic_DNA"/>
</dbReference>